<sequence length="63" mass="7240">MKASEIVKELQSIIENEGDLDVDVSVAKQPEITDQQYLVADARFVIVEPYEKGTRISIRDWPY</sequence>
<gene>
    <name evidence="1" type="ORF">LCGC14_1741950</name>
</gene>
<reference evidence="1" key="1">
    <citation type="journal article" date="2015" name="Nature">
        <title>Complex archaea that bridge the gap between prokaryotes and eukaryotes.</title>
        <authorList>
            <person name="Spang A."/>
            <person name="Saw J.H."/>
            <person name="Jorgensen S.L."/>
            <person name="Zaremba-Niedzwiedzka K."/>
            <person name="Martijn J."/>
            <person name="Lind A.E."/>
            <person name="van Eijk R."/>
            <person name="Schleper C."/>
            <person name="Guy L."/>
            <person name="Ettema T.J."/>
        </authorList>
    </citation>
    <scope>NUCLEOTIDE SEQUENCE</scope>
</reference>
<proteinExistence type="predicted"/>
<organism evidence="1">
    <name type="scientific">marine sediment metagenome</name>
    <dbReference type="NCBI Taxonomy" id="412755"/>
    <lineage>
        <taxon>unclassified sequences</taxon>
        <taxon>metagenomes</taxon>
        <taxon>ecological metagenomes</taxon>
    </lineage>
</organism>
<protein>
    <submittedName>
        <fullName evidence="1">Uncharacterized protein</fullName>
    </submittedName>
</protein>
<evidence type="ECO:0000313" key="1">
    <source>
        <dbReference type="EMBL" id="KKM06637.1"/>
    </source>
</evidence>
<accession>A0A0F9HU06</accession>
<comment type="caution">
    <text evidence="1">The sequence shown here is derived from an EMBL/GenBank/DDBJ whole genome shotgun (WGS) entry which is preliminary data.</text>
</comment>
<dbReference type="AlphaFoldDB" id="A0A0F9HU06"/>
<name>A0A0F9HU06_9ZZZZ</name>
<dbReference type="EMBL" id="LAZR01015946">
    <property type="protein sequence ID" value="KKM06637.1"/>
    <property type="molecule type" value="Genomic_DNA"/>
</dbReference>